<gene>
    <name evidence="1" type="ORF">PIB30_036661</name>
</gene>
<organism evidence="1 2">
    <name type="scientific">Stylosanthes scabra</name>
    <dbReference type="NCBI Taxonomy" id="79078"/>
    <lineage>
        <taxon>Eukaryota</taxon>
        <taxon>Viridiplantae</taxon>
        <taxon>Streptophyta</taxon>
        <taxon>Embryophyta</taxon>
        <taxon>Tracheophyta</taxon>
        <taxon>Spermatophyta</taxon>
        <taxon>Magnoliopsida</taxon>
        <taxon>eudicotyledons</taxon>
        <taxon>Gunneridae</taxon>
        <taxon>Pentapetalae</taxon>
        <taxon>rosids</taxon>
        <taxon>fabids</taxon>
        <taxon>Fabales</taxon>
        <taxon>Fabaceae</taxon>
        <taxon>Papilionoideae</taxon>
        <taxon>50 kb inversion clade</taxon>
        <taxon>dalbergioids sensu lato</taxon>
        <taxon>Dalbergieae</taxon>
        <taxon>Pterocarpus clade</taxon>
        <taxon>Stylosanthes</taxon>
    </lineage>
</organism>
<dbReference type="EMBL" id="JASCZI010181423">
    <property type="protein sequence ID" value="MED6183300.1"/>
    <property type="molecule type" value="Genomic_DNA"/>
</dbReference>
<accession>A0ABU6WBK1</accession>
<evidence type="ECO:0000313" key="2">
    <source>
        <dbReference type="Proteomes" id="UP001341840"/>
    </source>
</evidence>
<keyword evidence="2" id="KW-1185">Reference proteome</keyword>
<comment type="caution">
    <text evidence="1">The sequence shown here is derived from an EMBL/GenBank/DDBJ whole genome shotgun (WGS) entry which is preliminary data.</text>
</comment>
<dbReference type="Proteomes" id="UP001341840">
    <property type="component" value="Unassembled WGS sequence"/>
</dbReference>
<reference evidence="1 2" key="1">
    <citation type="journal article" date="2023" name="Plants (Basel)">
        <title>Bridging the Gap: Combining Genomics and Transcriptomics Approaches to Understand Stylosanthes scabra, an Orphan Legume from the Brazilian Caatinga.</title>
        <authorList>
            <person name="Ferreira-Neto J.R.C."/>
            <person name="da Silva M.D."/>
            <person name="Binneck E."/>
            <person name="de Melo N.F."/>
            <person name="da Silva R.H."/>
            <person name="de Melo A.L.T.M."/>
            <person name="Pandolfi V."/>
            <person name="Bustamante F.O."/>
            <person name="Brasileiro-Vidal A.C."/>
            <person name="Benko-Iseppon A.M."/>
        </authorList>
    </citation>
    <scope>NUCLEOTIDE SEQUENCE [LARGE SCALE GENOMIC DNA]</scope>
    <source>
        <tissue evidence="1">Leaves</tissue>
    </source>
</reference>
<proteinExistence type="predicted"/>
<evidence type="ECO:0000313" key="1">
    <source>
        <dbReference type="EMBL" id="MED6183300.1"/>
    </source>
</evidence>
<name>A0ABU6WBK1_9FABA</name>
<sequence>MHRPLRCVCIWSGSSLDVTPKSWQCVRIGSGFVLQAFLCDLLVPRALFSHFRSELCLSKPEILERTHQGILAENFVQTAMHNHCPSLAFLSNLTSFEAARQSVTVSLSPFFQNRLVVAAADVGVIPFDILAPAFQYISLINLIHSLITQDCEKMAA</sequence>
<protein>
    <submittedName>
        <fullName evidence="1">Uncharacterized protein</fullName>
    </submittedName>
</protein>